<proteinExistence type="predicted"/>
<feature type="region of interest" description="Disordered" evidence="1">
    <location>
        <begin position="302"/>
        <end position="347"/>
    </location>
</feature>
<feature type="compositionally biased region" description="Low complexity" evidence="1">
    <location>
        <begin position="48"/>
        <end position="58"/>
    </location>
</feature>
<sequence>MTDPARDPAPGWDPLLASETQPQPRPSRSPSPVLDARSSLPQLPPAPQQLVPQASSSSFDPTEDDDPAAGAVLPARPDKGKAPLRADVGDISTAGPAGLSAVASQNTSEPLADDEVDNDPWGWSTRPRRPRKAKAASASLRPADEPRNHPSAGPRATDEPSASNTGHQTCQQESGRDLGASSGGSDGSRENNPGPSSATADTSTTGAQEDGLISSFRPLQIGDLGWEASSGRPPVKLPIRFKDALGRNFIFPWERAKTWEGMQTLINACFTHVPAVGPDVFRGRYDLSTTAPFPQNIQRVMQSTTSASTDNSQIPSATADSTGNTLQSTTASRSPGPATSPIVTVSPGAVAANGDDLASSQTTTSRDLATVLLLPEVWDMLIEPGMLVTQHMWPLSPSPTLPPPPLPPPPPIPAPGAMPMPGMHGAMPPGLGGRGVVGPGRGRGRGRGRGAGPLPGGPGPAPPLPPPPMQWGPPPMLRPGVRVIATSTRRSKTRKRRA</sequence>
<comment type="caution">
    <text evidence="3">The sequence shown here is derived from an EMBL/GenBank/DDBJ whole genome shotgun (WGS) entry which is preliminary data.</text>
</comment>
<accession>A0A9P8Y098</accession>
<dbReference type="OrthoDB" id="3045089at2759"/>
<name>A0A9P8Y098_9PEZI</name>
<feature type="compositionally biased region" description="Low complexity" evidence="1">
    <location>
        <begin position="196"/>
        <end position="207"/>
    </location>
</feature>
<feature type="domain" description="Ubiquitin-like" evidence="2">
    <location>
        <begin position="237"/>
        <end position="289"/>
    </location>
</feature>
<dbReference type="GeneID" id="70178123"/>
<feature type="compositionally biased region" description="Polar residues" evidence="1">
    <location>
        <begin position="160"/>
        <end position="173"/>
    </location>
</feature>
<feature type="region of interest" description="Disordered" evidence="1">
    <location>
        <begin position="1"/>
        <end position="213"/>
    </location>
</feature>
<protein>
    <recommendedName>
        <fullName evidence="2">Ubiquitin-like domain-containing protein</fullName>
    </recommendedName>
</protein>
<dbReference type="AlphaFoldDB" id="A0A9P8Y098"/>
<feature type="compositionally biased region" description="Gly residues" evidence="1">
    <location>
        <begin position="431"/>
        <end position="441"/>
    </location>
</feature>
<reference evidence="3" key="1">
    <citation type="journal article" date="2021" name="Nat. Commun.">
        <title>Genetic determinants of endophytism in the Arabidopsis root mycobiome.</title>
        <authorList>
            <person name="Mesny F."/>
            <person name="Miyauchi S."/>
            <person name="Thiergart T."/>
            <person name="Pickel B."/>
            <person name="Atanasova L."/>
            <person name="Karlsson M."/>
            <person name="Huettel B."/>
            <person name="Barry K.W."/>
            <person name="Haridas S."/>
            <person name="Chen C."/>
            <person name="Bauer D."/>
            <person name="Andreopoulos W."/>
            <person name="Pangilinan J."/>
            <person name="LaButti K."/>
            <person name="Riley R."/>
            <person name="Lipzen A."/>
            <person name="Clum A."/>
            <person name="Drula E."/>
            <person name="Henrissat B."/>
            <person name="Kohler A."/>
            <person name="Grigoriev I.V."/>
            <person name="Martin F.M."/>
            <person name="Hacquard S."/>
        </authorList>
    </citation>
    <scope>NUCLEOTIDE SEQUENCE</scope>
    <source>
        <strain evidence="3">MPI-CAGE-CH-0230</strain>
    </source>
</reference>
<dbReference type="EMBL" id="JAGTJQ010000008">
    <property type="protein sequence ID" value="KAH7026150.1"/>
    <property type="molecule type" value="Genomic_DNA"/>
</dbReference>
<feature type="compositionally biased region" description="Pro residues" evidence="1">
    <location>
        <begin position="455"/>
        <end position="477"/>
    </location>
</feature>
<feature type="compositionally biased region" description="Basic residues" evidence="1">
    <location>
        <begin position="489"/>
        <end position="498"/>
    </location>
</feature>
<feature type="region of interest" description="Disordered" evidence="1">
    <location>
        <begin position="431"/>
        <end position="498"/>
    </location>
</feature>
<feature type="compositionally biased region" description="Polar residues" evidence="1">
    <location>
        <begin position="302"/>
        <end position="333"/>
    </location>
</feature>
<dbReference type="RefSeq" id="XP_046009367.1">
    <property type="nucleotide sequence ID" value="XM_046148577.1"/>
</dbReference>
<keyword evidence="4" id="KW-1185">Reference proteome</keyword>
<organism evidence="3 4">
    <name type="scientific">Microdochium trichocladiopsis</name>
    <dbReference type="NCBI Taxonomy" id="1682393"/>
    <lineage>
        <taxon>Eukaryota</taxon>
        <taxon>Fungi</taxon>
        <taxon>Dikarya</taxon>
        <taxon>Ascomycota</taxon>
        <taxon>Pezizomycotina</taxon>
        <taxon>Sordariomycetes</taxon>
        <taxon>Xylariomycetidae</taxon>
        <taxon>Xylariales</taxon>
        <taxon>Microdochiaceae</taxon>
        <taxon>Microdochium</taxon>
    </lineage>
</organism>
<evidence type="ECO:0000259" key="2">
    <source>
        <dbReference type="Pfam" id="PF22893"/>
    </source>
</evidence>
<dbReference type="InterPro" id="IPR054464">
    <property type="entry name" value="ULD_fung"/>
</dbReference>
<dbReference type="Proteomes" id="UP000756346">
    <property type="component" value="Unassembled WGS sequence"/>
</dbReference>
<gene>
    <name evidence="3" type="ORF">B0I36DRAFT_154338</name>
</gene>
<dbReference type="Pfam" id="PF22893">
    <property type="entry name" value="ULD_2"/>
    <property type="match status" value="1"/>
</dbReference>
<evidence type="ECO:0000313" key="4">
    <source>
        <dbReference type="Proteomes" id="UP000756346"/>
    </source>
</evidence>
<evidence type="ECO:0000313" key="3">
    <source>
        <dbReference type="EMBL" id="KAH7026150.1"/>
    </source>
</evidence>
<evidence type="ECO:0000256" key="1">
    <source>
        <dbReference type="SAM" id="MobiDB-lite"/>
    </source>
</evidence>